<evidence type="ECO:0000256" key="2">
    <source>
        <dbReference type="SAM" id="SignalP"/>
    </source>
</evidence>
<evidence type="ECO:0000313" key="4">
    <source>
        <dbReference type="Proteomes" id="UP001153069"/>
    </source>
</evidence>
<reference evidence="3" key="1">
    <citation type="submission" date="2020-06" db="EMBL/GenBank/DDBJ databases">
        <authorList>
            <consortium name="Plant Systems Biology data submission"/>
        </authorList>
    </citation>
    <scope>NUCLEOTIDE SEQUENCE</scope>
    <source>
        <strain evidence="3">D6</strain>
    </source>
</reference>
<feature type="signal peptide" evidence="2">
    <location>
        <begin position="1"/>
        <end position="20"/>
    </location>
</feature>
<name>A0A9N8EW10_9STRA</name>
<accession>A0A9N8EW10</accession>
<gene>
    <name evidence="3" type="ORF">SEMRO_2427_G327340.1</name>
</gene>
<protein>
    <submittedName>
        <fullName evidence="3">Uncharacterized protein</fullName>
    </submittedName>
</protein>
<feature type="compositionally biased region" description="Low complexity" evidence="1">
    <location>
        <begin position="234"/>
        <end position="256"/>
    </location>
</feature>
<comment type="caution">
    <text evidence="3">The sequence shown here is derived from an EMBL/GenBank/DDBJ whole genome shotgun (WGS) entry which is preliminary data.</text>
</comment>
<dbReference type="Proteomes" id="UP001153069">
    <property type="component" value="Unassembled WGS sequence"/>
</dbReference>
<proteinExistence type="predicted"/>
<organism evidence="3 4">
    <name type="scientific">Seminavis robusta</name>
    <dbReference type="NCBI Taxonomy" id="568900"/>
    <lineage>
        <taxon>Eukaryota</taxon>
        <taxon>Sar</taxon>
        <taxon>Stramenopiles</taxon>
        <taxon>Ochrophyta</taxon>
        <taxon>Bacillariophyta</taxon>
        <taxon>Bacillariophyceae</taxon>
        <taxon>Bacillariophycidae</taxon>
        <taxon>Naviculales</taxon>
        <taxon>Naviculaceae</taxon>
        <taxon>Seminavis</taxon>
    </lineage>
</organism>
<feature type="chain" id="PRO_5040186258" evidence="2">
    <location>
        <begin position="21"/>
        <end position="282"/>
    </location>
</feature>
<dbReference type="EMBL" id="CAICTM010002425">
    <property type="protein sequence ID" value="CAB9529207.1"/>
    <property type="molecule type" value="Genomic_DNA"/>
</dbReference>
<keyword evidence="4" id="KW-1185">Reference proteome</keyword>
<sequence>MFYNNIIAAWVLIAASVSSAQMVEFDVSIGQFYIECSKGAYCLIDENSTFGLFALEPTVEEDESRFSPSTGYYFAEDGGDLGGFCNSGACYSTCDEACVCVTDPTNVLVIGSDNSTSFNSGGLSPDSPNAVPCAITESFPDADIATPDEFVTYESSVQSPGRLAVRCTDQYATCTSPGNSQFTSVATVSGDYSYARDFQDCSPVDGICYLSCDPRCECQETNAAGETLPCKEGTPPTSSPTVAPATETAASPAPTAASAAASTTHVRSTIAILGSLVATIVW</sequence>
<evidence type="ECO:0000256" key="1">
    <source>
        <dbReference type="SAM" id="MobiDB-lite"/>
    </source>
</evidence>
<dbReference type="AlphaFoldDB" id="A0A9N8EW10"/>
<evidence type="ECO:0000313" key="3">
    <source>
        <dbReference type="EMBL" id="CAB9529207.1"/>
    </source>
</evidence>
<feature type="region of interest" description="Disordered" evidence="1">
    <location>
        <begin position="229"/>
        <end position="256"/>
    </location>
</feature>
<keyword evidence="2" id="KW-0732">Signal</keyword>